<accession>A0A6C0J531</accession>
<dbReference type="EMBL" id="MN740327">
    <property type="protein sequence ID" value="QHU00433.1"/>
    <property type="molecule type" value="Genomic_DNA"/>
</dbReference>
<name>A0A6C0J531_9ZZZZ</name>
<evidence type="ECO:0000313" key="1">
    <source>
        <dbReference type="EMBL" id="QHU00433.1"/>
    </source>
</evidence>
<dbReference type="AlphaFoldDB" id="A0A6C0J531"/>
<organism evidence="1">
    <name type="scientific">viral metagenome</name>
    <dbReference type="NCBI Taxonomy" id="1070528"/>
    <lineage>
        <taxon>unclassified sequences</taxon>
        <taxon>metagenomes</taxon>
        <taxon>organismal metagenomes</taxon>
    </lineage>
</organism>
<protein>
    <submittedName>
        <fullName evidence="1">Uncharacterized protein</fullName>
    </submittedName>
</protein>
<reference evidence="1" key="1">
    <citation type="journal article" date="2020" name="Nature">
        <title>Giant virus diversity and host interactions through global metagenomics.</title>
        <authorList>
            <person name="Schulz F."/>
            <person name="Roux S."/>
            <person name="Paez-Espino D."/>
            <person name="Jungbluth S."/>
            <person name="Walsh D.A."/>
            <person name="Denef V.J."/>
            <person name="McMahon K.D."/>
            <person name="Konstantinidis K.T."/>
            <person name="Eloe-Fadrosh E.A."/>
            <person name="Kyrpides N.C."/>
            <person name="Woyke T."/>
        </authorList>
    </citation>
    <scope>NUCLEOTIDE SEQUENCE</scope>
    <source>
        <strain evidence="1">GVMAG-M-3300025860-20</strain>
    </source>
</reference>
<sequence>MTDKYIIIYRIPDQHPGILGMYDTLKEAKNAIILYIDWEMHETIHDRCINDDETLYDKIEYQKLLSELHKEELDLYRNYEGLPEKFTTYKEYIDYLGQYIDVYYHSRSHDDIEVFASNIKFQIEELWNIDYNDEMQTIDFTKFE</sequence>
<proteinExistence type="predicted"/>